<gene>
    <name evidence="1" type="ORF">Ddye_004388</name>
</gene>
<proteinExistence type="predicted"/>
<accession>A0AAE0CWC0</accession>
<keyword evidence="2" id="KW-1185">Reference proteome</keyword>
<comment type="caution">
    <text evidence="1">The sequence shown here is derived from an EMBL/GenBank/DDBJ whole genome shotgun (WGS) entry which is preliminary data.</text>
</comment>
<dbReference type="Proteomes" id="UP001280121">
    <property type="component" value="Unassembled WGS sequence"/>
</dbReference>
<dbReference type="EMBL" id="JANJYI010000001">
    <property type="protein sequence ID" value="KAK2665814.1"/>
    <property type="molecule type" value="Genomic_DNA"/>
</dbReference>
<evidence type="ECO:0000313" key="1">
    <source>
        <dbReference type="EMBL" id="KAK2665814.1"/>
    </source>
</evidence>
<name>A0AAE0CWC0_9ROSI</name>
<reference evidence="1" key="1">
    <citation type="journal article" date="2023" name="Plant J.">
        <title>Genome sequences and population genomics provide insights into the demographic history, inbreeding, and mutation load of two 'living fossil' tree species of Dipteronia.</title>
        <authorList>
            <person name="Feng Y."/>
            <person name="Comes H.P."/>
            <person name="Chen J."/>
            <person name="Zhu S."/>
            <person name="Lu R."/>
            <person name="Zhang X."/>
            <person name="Li P."/>
            <person name="Qiu J."/>
            <person name="Olsen K.M."/>
            <person name="Qiu Y."/>
        </authorList>
    </citation>
    <scope>NUCLEOTIDE SEQUENCE</scope>
    <source>
        <strain evidence="1">KIB01</strain>
    </source>
</reference>
<evidence type="ECO:0000313" key="2">
    <source>
        <dbReference type="Proteomes" id="UP001280121"/>
    </source>
</evidence>
<sequence length="61" mass="6951">MEFLRLLGLEEQTLIHQPGRTRNALENLVFQFESSPRKFVSPWKRTPLGQSSTTTMALSSS</sequence>
<protein>
    <submittedName>
        <fullName evidence="1">Uncharacterized protein</fullName>
    </submittedName>
</protein>
<dbReference type="AlphaFoldDB" id="A0AAE0CWC0"/>
<organism evidence="1 2">
    <name type="scientific">Dipteronia dyeriana</name>
    <dbReference type="NCBI Taxonomy" id="168575"/>
    <lineage>
        <taxon>Eukaryota</taxon>
        <taxon>Viridiplantae</taxon>
        <taxon>Streptophyta</taxon>
        <taxon>Embryophyta</taxon>
        <taxon>Tracheophyta</taxon>
        <taxon>Spermatophyta</taxon>
        <taxon>Magnoliopsida</taxon>
        <taxon>eudicotyledons</taxon>
        <taxon>Gunneridae</taxon>
        <taxon>Pentapetalae</taxon>
        <taxon>rosids</taxon>
        <taxon>malvids</taxon>
        <taxon>Sapindales</taxon>
        <taxon>Sapindaceae</taxon>
        <taxon>Hippocastanoideae</taxon>
        <taxon>Acereae</taxon>
        <taxon>Dipteronia</taxon>
    </lineage>
</organism>